<dbReference type="AlphaFoldDB" id="A0AAV1TG40"/>
<evidence type="ECO:0000313" key="1">
    <source>
        <dbReference type="EMBL" id="CAK7920034.1"/>
    </source>
</evidence>
<accession>A0AAV1TG40</accession>
<name>A0AAV1TG40_9STRA</name>
<reference evidence="1" key="1">
    <citation type="submission" date="2024-01" db="EMBL/GenBank/DDBJ databases">
        <authorList>
            <person name="Webb A."/>
        </authorList>
    </citation>
    <scope>NUCLEOTIDE SEQUENCE</scope>
    <source>
        <strain evidence="1">Pm1</strain>
    </source>
</reference>
<dbReference type="Proteomes" id="UP001162060">
    <property type="component" value="Unassembled WGS sequence"/>
</dbReference>
<organism evidence="1 2">
    <name type="scientific">Peronospora matthiolae</name>
    <dbReference type="NCBI Taxonomy" id="2874970"/>
    <lineage>
        <taxon>Eukaryota</taxon>
        <taxon>Sar</taxon>
        <taxon>Stramenopiles</taxon>
        <taxon>Oomycota</taxon>
        <taxon>Peronosporomycetes</taxon>
        <taxon>Peronosporales</taxon>
        <taxon>Peronosporaceae</taxon>
        <taxon>Peronospora</taxon>
    </lineage>
</organism>
<proteinExistence type="predicted"/>
<evidence type="ECO:0000313" key="2">
    <source>
        <dbReference type="Proteomes" id="UP001162060"/>
    </source>
</evidence>
<sequence>MGTRKKCEHGTFIGYDDKVKDNRVFVKRIKKVLASRHVQSINSAKKSIYKDLQAIDDVHIDTSLTQRAYRVQVNMDRVFLVAKKLKMTYTLV</sequence>
<dbReference type="EMBL" id="CAKLBY020000051">
    <property type="protein sequence ID" value="CAK7920034.1"/>
    <property type="molecule type" value="Genomic_DNA"/>
</dbReference>
<gene>
    <name evidence="1" type="ORF">PM001_LOCUS6406</name>
</gene>
<protein>
    <submittedName>
        <fullName evidence="1">Uncharacterized protein</fullName>
    </submittedName>
</protein>
<comment type="caution">
    <text evidence="1">The sequence shown here is derived from an EMBL/GenBank/DDBJ whole genome shotgun (WGS) entry which is preliminary data.</text>
</comment>